<sequence length="268" mass="29001">MNPDVALRVPGLRVGRDAEPVSRMVAEETPISLVFNELHPYAVMMATPADLEDFARGFALTERIVSRPQNVRDTRVQSVADGLELHVQIDGQDFSRLLQRGRRAITGRTGCGICGIDRIETLDHPRTILPAGQPIAIAAIRRALGNLGDHQPLNAETRMVHAAAWADPQGDIILTREDVGRHNALDKLIGAGIASSLDFTDGFCLLTSRYSFEMAEKTAIAGMRIVAAVSAPTARALRVAESAGQTVLAIARSDNQTVFCGAERILFQ</sequence>
<comment type="function">
    <text evidence="1">Required for formate dehydrogenase (FDH) activity. Acts as a sulfur carrier protein that transfers sulfur from IscS to the molybdenum cofactor prior to its insertion into FDH.</text>
</comment>
<organism evidence="2 3">
    <name type="scientific">Neoasaia chiangmaiensis</name>
    <dbReference type="NCBI Taxonomy" id="320497"/>
    <lineage>
        <taxon>Bacteria</taxon>
        <taxon>Pseudomonadati</taxon>
        <taxon>Pseudomonadota</taxon>
        <taxon>Alphaproteobacteria</taxon>
        <taxon>Acetobacterales</taxon>
        <taxon>Acetobacteraceae</taxon>
        <taxon>Neoasaia</taxon>
    </lineage>
</organism>
<dbReference type="Gene3D" id="3.40.140.10">
    <property type="entry name" value="Cytidine Deaminase, domain 2"/>
    <property type="match status" value="1"/>
</dbReference>
<keyword evidence="3" id="KW-1185">Reference proteome</keyword>
<reference evidence="2 3" key="1">
    <citation type="submission" date="2016-03" db="EMBL/GenBank/DDBJ databases">
        <title>Acetic acid bacteria sequencing.</title>
        <authorList>
            <person name="Brandt J."/>
            <person name="Jakob F."/>
            <person name="Vogel R.F."/>
        </authorList>
    </citation>
    <scope>NUCLEOTIDE SEQUENCE [LARGE SCALE GENOMIC DNA]</scope>
    <source>
        <strain evidence="2 3">NBRC 101099</strain>
    </source>
</reference>
<dbReference type="InterPro" id="IPR016193">
    <property type="entry name" value="Cytidine_deaminase-like"/>
</dbReference>
<dbReference type="EMBL" id="CP014691">
    <property type="protein sequence ID" value="AQS87740.1"/>
    <property type="molecule type" value="Genomic_DNA"/>
</dbReference>
<dbReference type="AlphaFoldDB" id="A0A1U9KPW0"/>
<comment type="similarity">
    <text evidence="1">Belongs to the FdhD family.</text>
</comment>
<dbReference type="Gene3D" id="3.10.20.10">
    <property type="match status" value="1"/>
</dbReference>
<protein>
    <recommendedName>
        <fullName evidence="1">Sulfur carrier protein FdhD</fullName>
    </recommendedName>
</protein>
<dbReference type="GO" id="GO:0016783">
    <property type="term" value="F:sulfurtransferase activity"/>
    <property type="evidence" value="ECO:0007669"/>
    <property type="project" value="InterPro"/>
</dbReference>
<comment type="caution">
    <text evidence="1">Lacks conserved residue(s) required for the propagation of feature annotation.</text>
</comment>
<feature type="active site" description="Cysteine persulfide intermediate" evidence="1">
    <location>
        <position position="111"/>
    </location>
</feature>
<dbReference type="HAMAP" id="MF_00187">
    <property type="entry name" value="FdhD"/>
    <property type="match status" value="1"/>
</dbReference>
<dbReference type="STRING" id="320497.A0U93_07115"/>
<dbReference type="PANTHER" id="PTHR30592">
    <property type="entry name" value="FORMATE DEHYDROGENASE"/>
    <property type="match status" value="1"/>
</dbReference>
<keyword evidence="1" id="KW-0501">Molybdenum cofactor biosynthesis</keyword>
<dbReference type="RefSeq" id="WP_077806733.1">
    <property type="nucleotide sequence ID" value="NZ_BJXS01000002.1"/>
</dbReference>
<dbReference type="Pfam" id="PF02634">
    <property type="entry name" value="FdhD-NarQ"/>
    <property type="match status" value="1"/>
</dbReference>
<evidence type="ECO:0000256" key="1">
    <source>
        <dbReference type="HAMAP-Rule" id="MF_00187"/>
    </source>
</evidence>
<dbReference type="NCBIfam" id="TIGR00129">
    <property type="entry name" value="fdhD_narQ"/>
    <property type="match status" value="1"/>
</dbReference>
<name>A0A1U9KPW0_9PROT</name>
<dbReference type="GO" id="GO:0097163">
    <property type="term" value="F:sulfur carrier activity"/>
    <property type="evidence" value="ECO:0007669"/>
    <property type="project" value="UniProtKB-UniRule"/>
</dbReference>
<dbReference type="KEGG" id="nch:A0U93_07115"/>
<dbReference type="PANTHER" id="PTHR30592:SF1">
    <property type="entry name" value="SULFUR CARRIER PROTEIN FDHD"/>
    <property type="match status" value="1"/>
</dbReference>
<proteinExistence type="inferred from homology"/>
<dbReference type="GO" id="GO:0005737">
    <property type="term" value="C:cytoplasm"/>
    <property type="evidence" value="ECO:0007669"/>
    <property type="project" value="UniProtKB-SubCell"/>
</dbReference>
<evidence type="ECO:0000313" key="2">
    <source>
        <dbReference type="EMBL" id="AQS87740.1"/>
    </source>
</evidence>
<dbReference type="InterPro" id="IPR003786">
    <property type="entry name" value="FdhD"/>
</dbReference>
<dbReference type="OrthoDB" id="3197277at2"/>
<evidence type="ECO:0000313" key="3">
    <source>
        <dbReference type="Proteomes" id="UP000188604"/>
    </source>
</evidence>
<dbReference type="Proteomes" id="UP000188604">
    <property type="component" value="Chromosome"/>
</dbReference>
<accession>A0A1U9KPW0</accession>
<dbReference type="PIRSF" id="PIRSF015626">
    <property type="entry name" value="FdhD"/>
    <property type="match status" value="1"/>
</dbReference>
<dbReference type="GO" id="GO:0006777">
    <property type="term" value="P:Mo-molybdopterin cofactor biosynthetic process"/>
    <property type="evidence" value="ECO:0007669"/>
    <property type="project" value="UniProtKB-UniRule"/>
</dbReference>
<keyword evidence="1" id="KW-0963">Cytoplasm</keyword>
<dbReference type="SUPFAM" id="SSF53927">
    <property type="entry name" value="Cytidine deaminase-like"/>
    <property type="match status" value="1"/>
</dbReference>
<gene>
    <name evidence="1" type="primary">fdhD</name>
    <name evidence="2" type="ORF">A0U93_07115</name>
</gene>
<comment type="subcellular location">
    <subcellularLocation>
        <location evidence="1">Cytoplasm</location>
    </subcellularLocation>
</comment>